<proteinExistence type="predicted"/>
<dbReference type="InterPro" id="IPR010652">
    <property type="entry name" value="DUF1232"/>
</dbReference>
<sequence>MGTPTMLSNFFASVRRNPLHLIAWVFVFLSAVFLLYTLSLSVFGTGEMIEEANKMYEHRGPLKKILSSVRDLWQETPQEVVVKNTVGGKVGYMRFGAMIYFFASLFFLWVVNHWDTAQRLISIAIYLFAVVAYSLIPVDAFPDFIPVAGQLDDALVDACGIGLTGFAVKDLAHKRKTMEAFECALKESPEAALAIACKEFGVEYHQKE</sequence>
<feature type="transmembrane region" description="Helical" evidence="5">
    <location>
        <begin position="123"/>
        <end position="142"/>
    </location>
</feature>
<evidence type="ECO:0000313" key="8">
    <source>
        <dbReference type="Proteomes" id="UP000016960"/>
    </source>
</evidence>
<dbReference type="GO" id="GO:0012505">
    <property type="term" value="C:endomembrane system"/>
    <property type="evidence" value="ECO:0007669"/>
    <property type="project" value="UniProtKB-SubCell"/>
</dbReference>
<keyword evidence="4 5" id="KW-0472">Membrane</keyword>
<dbReference type="Proteomes" id="UP000016960">
    <property type="component" value="Unassembled WGS sequence"/>
</dbReference>
<dbReference type="RefSeq" id="WP_022607422.1">
    <property type="nucleotide sequence ID" value="NZ_ASSJ01000054.1"/>
</dbReference>
<dbReference type="EMBL" id="ASSJ01000054">
    <property type="protein sequence ID" value="ERN41152.1"/>
    <property type="molecule type" value="Genomic_DNA"/>
</dbReference>
<name>U5DJS6_9CHRO</name>
<evidence type="ECO:0000313" key="7">
    <source>
        <dbReference type="EMBL" id="ERN41152.1"/>
    </source>
</evidence>
<dbReference type="AlphaFoldDB" id="U5DJS6"/>
<dbReference type="Pfam" id="PF06803">
    <property type="entry name" value="DUF1232"/>
    <property type="match status" value="1"/>
</dbReference>
<comment type="caution">
    <text evidence="7">The sequence shown here is derived from an EMBL/GenBank/DDBJ whole genome shotgun (WGS) entry which is preliminary data.</text>
</comment>
<evidence type="ECO:0000256" key="3">
    <source>
        <dbReference type="ARBA" id="ARBA00022989"/>
    </source>
</evidence>
<dbReference type="eggNOG" id="COG3339">
    <property type="taxonomic scope" value="Bacteria"/>
</dbReference>
<accession>U5DJS6</accession>
<evidence type="ECO:0000256" key="4">
    <source>
        <dbReference type="ARBA" id="ARBA00023136"/>
    </source>
</evidence>
<comment type="subcellular location">
    <subcellularLocation>
        <location evidence="1">Endomembrane system</location>
        <topology evidence="1">Multi-pass membrane protein</topology>
    </subcellularLocation>
</comment>
<feature type="transmembrane region" description="Helical" evidence="5">
    <location>
        <begin position="21"/>
        <end position="43"/>
    </location>
</feature>
<gene>
    <name evidence="7" type="ORF">KR51_00022800</name>
</gene>
<dbReference type="InParanoid" id="U5DJS6"/>
<evidence type="ECO:0000256" key="2">
    <source>
        <dbReference type="ARBA" id="ARBA00022692"/>
    </source>
</evidence>
<feature type="domain" description="DUF1232" evidence="6">
    <location>
        <begin position="127"/>
        <end position="156"/>
    </location>
</feature>
<evidence type="ECO:0000256" key="1">
    <source>
        <dbReference type="ARBA" id="ARBA00004127"/>
    </source>
</evidence>
<organism evidence="7 8">
    <name type="scientific">Rubidibacter lacunae KORDI 51-2</name>
    <dbReference type="NCBI Taxonomy" id="582515"/>
    <lineage>
        <taxon>Bacteria</taxon>
        <taxon>Bacillati</taxon>
        <taxon>Cyanobacteriota</taxon>
        <taxon>Cyanophyceae</taxon>
        <taxon>Oscillatoriophycideae</taxon>
        <taxon>Chroococcales</taxon>
        <taxon>Aphanothecaceae</taxon>
        <taxon>Rubidibacter</taxon>
    </lineage>
</organism>
<feature type="transmembrane region" description="Helical" evidence="5">
    <location>
        <begin position="92"/>
        <end position="111"/>
    </location>
</feature>
<keyword evidence="8" id="KW-1185">Reference proteome</keyword>
<keyword evidence="2 5" id="KW-0812">Transmembrane</keyword>
<evidence type="ECO:0000259" key="6">
    <source>
        <dbReference type="Pfam" id="PF06803"/>
    </source>
</evidence>
<evidence type="ECO:0000256" key="5">
    <source>
        <dbReference type="SAM" id="Phobius"/>
    </source>
</evidence>
<reference evidence="7 8" key="1">
    <citation type="submission" date="2013-05" db="EMBL/GenBank/DDBJ databases">
        <title>Draft genome sequence of Rubidibacter lacunae KORDI 51-2.</title>
        <authorList>
            <person name="Choi D.H."/>
            <person name="Noh J.H."/>
            <person name="Kwon K.-K."/>
            <person name="Lee J.-H."/>
            <person name="Ryu J.-Y."/>
        </authorList>
    </citation>
    <scope>NUCLEOTIDE SEQUENCE [LARGE SCALE GENOMIC DNA]</scope>
    <source>
        <strain evidence="7 8">KORDI 51-2</strain>
    </source>
</reference>
<protein>
    <recommendedName>
        <fullName evidence="6">DUF1232 domain-containing protein</fullName>
    </recommendedName>
</protein>
<keyword evidence="3 5" id="KW-1133">Transmembrane helix</keyword>